<dbReference type="Pfam" id="PF02826">
    <property type="entry name" value="2-Hacid_dh_C"/>
    <property type="match status" value="1"/>
</dbReference>
<dbReference type="PANTHER" id="PTHR43333:SF1">
    <property type="entry name" value="D-ISOMER SPECIFIC 2-HYDROXYACID DEHYDROGENASE NAD-BINDING DOMAIN-CONTAINING PROTEIN"/>
    <property type="match status" value="1"/>
</dbReference>
<evidence type="ECO:0000256" key="3">
    <source>
        <dbReference type="ARBA" id="ARBA00023027"/>
    </source>
</evidence>
<comment type="caution">
    <text evidence="6">The sequence shown here is derived from an EMBL/GenBank/DDBJ whole genome shotgun (WGS) entry which is preliminary data.</text>
</comment>
<evidence type="ECO:0000259" key="5">
    <source>
        <dbReference type="Pfam" id="PF02826"/>
    </source>
</evidence>
<dbReference type="InterPro" id="IPR036291">
    <property type="entry name" value="NAD(P)-bd_dom_sf"/>
</dbReference>
<organism evidence="6">
    <name type="scientific">bioreactor metagenome</name>
    <dbReference type="NCBI Taxonomy" id="1076179"/>
    <lineage>
        <taxon>unclassified sequences</taxon>
        <taxon>metagenomes</taxon>
        <taxon>ecological metagenomes</taxon>
    </lineage>
</organism>
<dbReference type="PANTHER" id="PTHR43333">
    <property type="entry name" value="2-HACID_DH_C DOMAIN-CONTAINING PROTEIN"/>
    <property type="match status" value="1"/>
</dbReference>
<dbReference type="EMBL" id="VSSQ01021797">
    <property type="protein sequence ID" value="MPM67627.1"/>
    <property type="molecule type" value="Genomic_DNA"/>
</dbReference>
<dbReference type="GO" id="GO:0051287">
    <property type="term" value="F:NAD binding"/>
    <property type="evidence" value="ECO:0007669"/>
    <property type="project" value="InterPro"/>
</dbReference>
<reference evidence="6" key="1">
    <citation type="submission" date="2019-08" db="EMBL/GenBank/DDBJ databases">
        <authorList>
            <person name="Kucharzyk K."/>
            <person name="Murdoch R.W."/>
            <person name="Higgins S."/>
            <person name="Loffler F."/>
        </authorList>
    </citation>
    <scope>NUCLEOTIDE SEQUENCE</scope>
</reference>
<gene>
    <name evidence="6" type="primary">hprA_13</name>
    <name evidence="6" type="ORF">SDC9_114551</name>
</gene>
<dbReference type="GO" id="GO:0008465">
    <property type="term" value="F:hydroxypyruvate reductase (NADH) activity"/>
    <property type="evidence" value="ECO:0007669"/>
    <property type="project" value="UniProtKB-EC"/>
</dbReference>
<name>A0A645BQW3_9ZZZZ</name>
<dbReference type="FunFam" id="3.40.50.720:FF:000203">
    <property type="entry name" value="D-3-phosphoglycerate dehydrogenase (SerA)"/>
    <property type="match status" value="1"/>
</dbReference>
<keyword evidence="2 6" id="KW-0560">Oxidoreductase</keyword>
<protein>
    <submittedName>
        <fullName evidence="6">Glycerate dehydrogenase</fullName>
        <ecNumber evidence="6">1.1.1.29</ecNumber>
    </submittedName>
</protein>
<feature type="domain" description="D-isomer specific 2-hydroxyacid dehydrogenase NAD-binding" evidence="5">
    <location>
        <begin position="83"/>
        <end position="256"/>
    </location>
</feature>
<comment type="similarity">
    <text evidence="1">Belongs to the D-isomer specific 2-hydroxyacid dehydrogenase family.</text>
</comment>
<dbReference type="SUPFAM" id="SSF52283">
    <property type="entry name" value="Formate/glycerate dehydrogenase catalytic domain-like"/>
    <property type="match status" value="1"/>
</dbReference>
<dbReference type="Pfam" id="PF00389">
    <property type="entry name" value="2-Hacid_dh"/>
    <property type="match status" value="1"/>
</dbReference>
<dbReference type="CDD" id="cd05300">
    <property type="entry name" value="2-Hacid_dh_1"/>
    <property type="match status" value="1"/>
</dbReference>
<keyword evidence="3" id="KW-0520">NAD</keyword>
<dbReference type="AlphaFoldDB" id="A0A645BQW3"/>
<evidence type="ECO:0000256" key="2">
    <source>
        <dbReference type="ARBA" id="ARBA00023002"/>
    </source>
</evidence>
<dbReference type="SUPFAM" id="SSF51735">
    <property type="entry name" value="NAD(P)-binding Rossmann-fold domains"/>
    <property type="match status" value="1"/>
</dbReference>
<dbReference type="Gene3D" id="3.40.50.720">
    <property type="entry name" value="NAD(P)-binding Rossmann-like Domain"/>
    <property type="match status" value="2"/>
</dbReference>
<evidence type="ECO:0000256" key="1">
    <source>
        <dbReference type="ARBA" id="ARBA00005854"/>
    </source>
</evidence>
<accession>A0A645BQW3</accession>
<evidence type="ECO:0000259" key="4">
    <source>
        <dbReference type="Pfam" id="PF00389"/>
    </source>
</evidence>
<dbReference type="EC" id="1.1.1.29" evidence="6"/>
<evidence type="ECO:0000313" key="6">
    <source>
        <dbReference type="EMBL" id="MPM67627.1"/>
    </source>
</evidence>
<dbReference type="InterPro" id="IPR006140">
    <property type="entry name" value="D-isomer_DH_NAD-bd"/>
</dbReference>
<proteinExistence type="inferred from homology"/>
<dbReference type="InterPro" id="IPR006139">
    <property type="entry name" value="D-isomer_2_OHA_DH_cat_dom"/>
</dbReference>
<feature type="domain" description="D-isomer specific 2-hydroxyacid dehydrogenase catalytic" evidence="4">
    <location>
        <begin position="16"/>
        <end position="287"/>
    </location>
</feature>
<sequence>MGIDNLKILSTGEEPIPFLKEADIIFSISSFPQKILDQATNLKWLQVSSAGVNQLPLTSLRDRGILLTNVRGMHGDCISEYVLAMMFALNRQIPKVLQFQKAGQWHKLSQSMLKDHTLGIIGLGGIGQVLAQKASALGMKVIGLRNSTKPAEHVSRMYLTKDICDFMAHSDFVAVCCPLTPETTGLVSKEAIASMKPTASLINIARGQVVDEPALIEALQQKKIASAALDVFWKEPLPESSPLWKLDNLILTPHVAGDMVDYTERAAKIFTDNLERYLKKQPLQGVVDYQLGY</sequence>